<accession>A0A9D1YX97</accession>
<name>A0A9D1YX97_9MICO</name>
<reference evidence="1" key="2">
    <citation type="submission" date="2021-04" db="EMBL/GenBank/DDBJ databases">
        <authorList>
            <person name="Gilroy R."/>
        </authorList>
    </citation>
    <scope>NUCLEOTIDE SEQUENCE</scope>
    <source>
        <strain evidence="1">ChiGjej1B1-98</strain>
    </source>
</reference>
<dbReference type="SUPFAM" id="SSF51182">
    <property type="entry name" value="RmlC-like cupins"/>
    <property type="match status" value="1"/>
</dbReference>
<dbReference type="AlphaFoldDB" id="A0A9D1YX97"/>
<dbReference type="Proteomes" id="UP000824005">
    <property type="component" value="Unassembled WGS sequence"/>
</dbReference>
<gene>
    <name evidence="1" type="ORF">H9830_11385</name>
</gene>
<reference evidence="1" key="1">
    <citation type="journal article" date="2021" name="PeerJ">
        <title>Extensive microbial diversity within the chicken gut microbiome revealed by metagenomics and culture.</title>
        <authorList>
            <person name="Gilroy R."/>
            <person name="Ravi A."/>
            <person name="Getino M."/>
            <person name="Pursley I."/>
            <person name="Horton D.L."/>
            <person name="Alikhan N.F."/>
            <person name="Baker D."/>
            <person name="Gharbi K."/>
            <person name="Hall N."/>
            <person name="Watson M."/>
            <person name="Adriaenssens E.M."/>
            <person name="Foster-Nyarko E."/>
            <person name="Jarju S."/>
            <person name="Secka A."/>
            <person name="Antonio M."/>
            <person name="Oren A."/>
            <person name="Chaudhuri R.R."/>
            <person name="La Ragione R."/>
            <person name="Hildebrand F."/>
            <person name="Pallen M.J."/>
        </authorList>
    </citation>
    <scope>NUCLEOTIDE SEQUENCE</scope>
    <source>
        <strain evidence="1">ChiGjej1B1-98</strain>
    </source>
</reference>
<dbReference type="Gene3D" id="2.60.120.10">
    <property type="entry name" value="Jelly Rolls"/>
    <property type="match status" value="1"/>
</dbReference>
<dbReference type="InterPro" id="IPR014710">
    <property type="entry name" value="RmlC-like_jellyroll"/>
</dbReference>
<evidence type="ECO:0000313" key="1">
    <source>
        <dbReference type="EMBL" id="HIY66867.1"/>
    </source>
</evidence>
<proteinExistence type="predicted"/>
<dbReference type="EMBL" id="DXDC01000346">
    <property type="protein sequence ID" value="HIY66867.1"/>
    <property type="molecule type" value="Genomic_DNA"/>
</dbReference>
<sequence length="112" mass="11958">MTSPVRVFGTADVHGRTSQFGDRRIFVTPAVEHAEGGPMSVYSAHFGRGEHAELAASYEEVWTVTRGRLRISSADAVVTVGAGQFVHIPRKSPGEVEALEDASLVCVSVPAH</sequence>
<evidence type="ECO:0000313" key="2">
    <source>
        <dbReference type="Proteomes" id="UP000824005"/>
    </source>
</evidence>
<organism evidence="1 2">
    <name type="scientific">Candidatus Agrococcus pullicola</name>
    <dbReference type="NCBI Taxonomy" id="2838429"/>
    <lineage>
        <taxon>Bacteria</taxon>
        <taxon>Bacillati</taxon>
        <taxon>Actinomycetota</taxon>
        <taxon>Actinomycetes</taxon>
        <taxon>Micrococcales</taxon>
        <taxon>Microbacteriaceae</taxon>
        <taxon>Agrococcus</taxon>
    </lineage>
</organism>
<comment type="caution">
    <text evidence="1">The sequence shown here is derived from an EMBL/GenBank/DDBJ whole genome shotgun (WGS) entry which is preliminary data.</text>
</comment>
<dbReference type="InterPro" id="IPR011051">
    <property type="entry name" value="RmlC_Cupin_sf"/>
</dbReference>
<protein>
    <submittedName>
        <fullName evidence="1">Cupin</fullName>
    </submittedName>
</protein>